<dbReference type="STRING" id="1796616.A4V09_01645"/>
<dbReference type="Proteomes" id="UP000092574">
    <property type="component" value="Chromosome"/>
</dbReference>
<dbReference type="InterPro" id="IPR003313">
    <property type="entry name" value="AraC-bd"/>
</dbReference>
<dbReference type="PROSITE" id="PS00041">
    <property type="entry name" value="HTH_ARAC_FAMILY_1"/>
    <property type="match status" value="1"/>
</dbReference>
<dbReference type="InterPro" id="IPR014710">
    <property type="entry name" value="RmlC-like_jellyroll"/>
</dbReference>
<evidence type="ECO:0000256" key="1">
    <source>
        <dbReference type="ARBA" id="ARBA00023015"/>
    </source>
</evidence>
<dbReference type="AlphaFoldDB" id="A0A1C7I4P1"/>
<keyword evidence="3" id="KW-0804">Transcription</keyword>
<dbReference type="CDD" id="cd02208">
    <property type="entry name" value="cupin_RmlC-like"/>
    <property type="match status" value="1"/>
</dbReference>
<dbReference type="InterPro" id="IPR018060">
    <property type="entry name" value="HTH_AraC"/>
</dbReference>
<dbReference type="SMART" id="SM00342">
    <property type="entry name" value="HTH_ARAC"/>
    <property type="match status" value="1"/>
</dbReference>
<keyword evidence="1" id="KW-0805">Transcription regulation</keyword>
<dbReference type="Pfam" id="PF02311">
    <property type="entry name" value="AraC_binding"/>
    <property type="match status" value="1"/>
</dbReference>
<name>A0A1C7I4P1_9FIRM</name>
<dbReference type="KEGG" id="byl:A4V09_01645"/>
<evidence type="ECO:0000313" key="5">
    <source>
        <dbReference type="EMBL" id="ANU74576.1"/>
    </source>
</evidence>
<feature type="domain" description="HTH araC/xylS-type" evidence="4">
    <location>
        <begin position="182"/>
        <end position="283"/>
    </location>
</feature>
<dbReference type="InterPro" id="IPR018062">
    <property type="entry name" value="HTH_AraC-typ_CS"/>
</dbReference>
<evidence type="ECO:0000256" key="2">
    <source>
        <dbReference type="ARBA" id="ARBA00023125"/>
    </source>
</evidence>
<keyword evidence="6" id="KW-1185">Reference proteome</keyword>
<dbReference type="PROSITE" id="PS01124">
    <property type="entry name" value="HTH_ARAC_FAMILY_2"/>
    <property type="match status" value="1"/>
</dbReference>
<dbReference type="Pfam" id="PF12833">
    <property type="entry name" value="HTH_18"/>
    <property type="match status" value="1"/>
</dbReference>
<dbReference type="InterPro" id="IPR037923">
    <property type="entry name" value="HTH-like"/>
</dbReference>
<evidence type="ECO:0000313" key="6">
    <source>
        <dbReference type="Proteomes" id="UP000092574"/>
    </source>
</evidence>
<dbReference type="Gene3D" id="2.60.120.10">
    <property type="entry name" value="Jelly Rolls"/>
    <property type="match status" value="1"/>
</dbReference>
<dbReference type="SUPFAM" id="SSF51215">
    <property type="entry name" value="Regulatory protein AraC"/>
    <property type="match status" value="1"/>
</dbReference>
<evidence type="ECO:0000256" key="3">
    <source>
        <dbReference type="ARBA" id="ARBA00023163"/>
    </source>
</evidence>
<gene>
    <name evidence="5" type="ORF">A4V09_01645</name>
</gene>
<dbReference type="InterPro" id="IPR009057">
    <property type="entry name" value="Homeodomain-like_sf"/>
</dbReference>
<protein>
    <recommendedName>
        <fullName evidence="4">HTH araC/xylS-type domain-containing protein</fullName>
    </recommendedName>
</protein>
<reference evidence="5" key="1">
    <citation type="submission" date="2017-04" db="EMBL/GenBank/DDBJ databases">
        <title>Complete Genome Sequences of Twelve Strains of a Stable Defined Moderately Diverse Mouse Microbiota 2 (sDMDMm2).</title>
        <authorList>
            <person name="Uchimura Y."/>
            <person name="Wyss M."/>
            <person name="Brugiroux S."/>
            <person name="Limenitakis J.P."/>
            <person name="Stecher B."/>
            <person name="McCoy K.D."/>
            <person name="Macpherson A.J."/>
        </authorList>
    </citation>
    <scope>NUCLEOTIDE SEQUENCE</scope>
    <source>
        <strain evidence="5">YL58</strain>
    </source>
</reference>
<dbReference type="GO" id="GO:0043565">
    <property type="term" value="F:sequence-specific DNA binding"/>
    <property type="evidence" value="ECO:0007669"/>
    <property type="project" value="InterPro"/>
</dbReference>
<sequence length="288" mass="33560">MFIQYNNLDINFTIGSTRFRTLNIAYEHLHRIIPSHSHGDNSYEIHYVVSGRGYIKVGEQTHEITPNTLYLAGPHVAHAQISLQGDPMVDYCIYLRLHRTSPGEKRTDDLDRLFTEKTFWIGQDNCQIKNTLEQLFRELKEQKTGYTVYVETLLRQLIVQMIRNYQGGQKARHHFKPATPAEAQDFIIEESFLYDYPVLTLEQLADRLGLGCRQTERLMQDIYGKTFLQKKGDARMSAASILLTYSDRSISSIAEELGYSSVEHFSAAFRKYYKKSARQYRKENRDRP</sequence>
<keyword evidence="2" id="KW-0238">DNA-binding</keyword>
<dbReference type="Gene3D" id="1.10.10.60">
    <property type="entry name" value="Homeodomain-like"/>
    <property type="match status" value="1"/>
</dbReference>
<dbReference type="GO" id="GO:0003700">
    <property type="term" value="F:DNA-binding transcription factor activity"/>
    <property type="evidence" value="ECO:0007669"/>
    <property type="project" value="InterPro"/>
</dbReference>
<accession>A0A1C7I4P1</accession>
<dbReference type="PANTHER" id="PTHR43280">
    <property type="entry name" value="ARAC-FAMILY TRANSCRIPTIONAL REGULATOR"/>
    <property type="match status" value="1"/>
</dbReference>
<evidence type="ECO:0000259" key="4">
    <source>
        <dbReference type="PROSITE" id="PS01124"/>
    </source>
</evidence>
<dbReference type="EMBL" id="CP015405">
    <property type="protein sequence ID" value="ANU74576.1"/>
    <property type="molecule type" value="Genomic_DNA"/>
</dbReference>
<dbReference type="PANTHER" id="PTHR43280:SF2">
    <property type="entry name" value="HTH-TYPE TRANSCRIPTIONAL REGULATOR EXSA"/>
    <property type="match status" value="1"/>
</dbReference>
<proteinExistence type="predicted"/>
<dbReference type="SUPFAM" id="SSF46689">
    <property type="entry name" value="Homeodomain-like"/>
    <property type="match status" value="1"/>
</dbReference>
<dbReference type="OrthoDB" id="2329780at2"/>
<organism evidence="5 6">
    <name type="scientific">Blautia pseudococcoides</name>
    <dbReference type="NCBI Taxonomy" id="1796616"/>
    <lineage>
        <taxon>Bacteria</taxon>
        <taxon>Bacillati</taxon>
        <taxon>Bacillota</taxon>
        <taxon>Clostridia</taxon>
        <taxon>Lachnospirales</taxon>
        <taxon>Lachnospiraceae</taxon>
        <taxon>Blautia</taxon>
    </lineage>
</organism>
<dbReference type="RefSeq" id="WP_065540805.1">
    <property type="nucleotide sequence ID" value="NZ_CP015405.2"/>
</dbReference>